<keyword evidence="3" id="KW-1185">Reference proteome</keyword>
<organism evidence="2 3">
    <name type="scientific">Luteimonas salinilitoris</name>
    <dbReference type="NCBI Taxonomy" id="3237697"/>
    <lineage>
        <taxon>Bacteria</taxon>
        <taxon>Pseudomonadati</taxon>
        <taxon>Pseudomonadota</taxon>
        <taxon>Gammaproteobacteria</taxon>
        <taxon>Lysobacterales</taxon>
        <taxon>Lysobacteraceae</taxon>
        <taxon>Luteimonas</taxon>
    </lineage>
</organism>
<protein>
    <submittedName>
        <fullName evidence="2">NAD(P)-binding domain-containing protein</fullName>
    </submittedName>
</protein>
<evidence type="ECO:0000259" key="1">
    <source>
        <dbReference type="Pfam" id="PF03807"/>
    </source>
</evidence>
<gene>
    <name evidence="2" type="ORF">AB6713_14390</name>
</gene>
<proteinExistence type="predicted"/>
<reference evidence="2 3" key="1">
    <citation type="submission" date="2024-07" db="EMBL/GenBank/DDBJ databases">
        <title>Luteimonas salilacus sp. nov., isolated from the shore soil of Salt Lake in Tibet of China.</title>
        <authorList>
            <person name="Zhang X."/>
            <person name="Li A."/>
        </authorList>
    </citation>
    <scope>NUCLEOTIDE SEQUENCE [LARGE SCALE GENOMIC DNA]</scope>
    <source>
        <strain evidence="2 3">B3-2-R+30</strain>
    </source>
</reference>
<comment type="caution">
    <text evidence="2">The sequence shown here is derived from an EMBL/GenBank/DDBJ whole genome shotgun (WGS) entry which is preliminary data.</text>
</comment>
<evidence type="ECO:0000313" key="2">
    <source>
        <dbReference type="EMBL" id="MEZ0475792.1"/>
    </source>
</evidence>
<dbReference type="RefSeq" id="WP_370564338.1">
    <property type="nucleotide sequence ID" value="NZ_JBFWIB010000007.1"/>
</dbReference>
<dbReference type="InterPro" id="IPR028939">
    <property type="entry name" value="P5C_Rdtase_cat_N"/>
</dbReference>
<dbReference type="InterPro" id="IPR036291">
    <property type="entry name" value="NAD(P)-bd_dom_sf"/>
</dbReference>
<sequence length="54" mass="5643">MSYAIIGFGQIGQALAKAFARKNIEVSVATTRDPESFAADAAAIEIVSKLGDKT</sequence>
<dbReference type="Gene3D" id="3.40.50.720">
    <property type="entry name" value="NAD(P)-binding Rossmann-like Domain"/>
    <property type="match status" value="1"/>
</dbReference>
<dbReference type="Proteomes" id="UP001566331">
    <property type="component" value="Unassembled WGS sequence"/>
</dbReference>
<feature type="domain" description="Pyrroline-5-carboxylate reductase catalytic N-terminal" evidence="1">
    <location>
        <begin position="3"/>
        <end position="45"/>
    </location>
</feature>
<dbReference type="Pfam" id="PF03807">
    <property type="entry name" value="F420_oxidored"/>
    <property type="match status" value="1"/>
</dbReference>
<evidence type="ECO:0000313" key="3">
    <source>
        <dbReference type="Proteomes" id="UP001566331"/>
    </source>
</evidence>
<name>A0ABV4HSR7_9GAMM</name>
<dbReference type="SUPFAM" id="SSF51735">
    <property type="entry name" value="NAD(P)-binding Rossmann-fold domains"/>
    <property type="match status" value="1"/>
</dbReference>
<accession>A0ABV4HSR7</accession>
<dbReference type="EMBL" id="JBFWIC010000021">
    <property type="protein sequence ID" value="MEZ0475792.1"/>
    <property type="molecule type" value="Genomic_DNA"/>
</dbReference>